<feature type="transmembrane region" description="Helical" evidence="1">
    <location>
        <begin position="25"/>
        <end position="47"/>
    </location>
</feature>
<dbReference type="OrthoDB" id="2396651at2759"/>
<accession>A0A9N9E5N9</accession>
<dbReference type="AlphaFoldDB" id="A0A9N9E5N9"/>
<keyword evidence="1" id="KW-0812">Transmembrane</keyword>
<reference evidence="2" key="1">
    <citation type="submission" date="2021-06" db="EMBL/GenBank/DDBJ databases">
        <authorList>
            <person name="Kallberg Y."/>
            <person name="Tangrot J."/>
            <person name="Rosling A."/>
        </authorList>
    </citation>
    <scope>NUCLEOTIDE SEQUENCE</scope>
    <source>
        <strain evidence="2">MA453B</strain>
    </source>
</reference>
<evidence type="ECO:0000313" key="3">
    <source>
        <dbReference type="Proteomes" id="UP000789405"/>
    </source>
</evidence>
<evidence type="ECO:0000313" key="2">
    <source>
        <dbReference type="EMBL" id="CAG8661737.1"/>
    </source>
</evidence>
<sequence>MLVTSDEDIDDTSKSIIYNHFHSPIFKGTILGCIVSIAMLILAIFIGMKGHIKGFDVLWDLRVGFFLTIVTIITRITSYVIEFMIPTIFAGILVLIQVTNLNESGTNINQLMEASIAHGIWSITKACFNSGRTRKLAIIIALPLLWQYVITMADLFIHATSIGNLQRLQGSTIQSPRSLEIATNCSDISYSDNCISHVQDPRKVLEVYQNVSESFQIRSNEDVIYLLQSPPPQQSYSFSGSGIFLQPSCKPISSICNVKVFNGGITNYTCPQTLWSVSGNTVTNAFFVNITSAINNLERYEASNPIHAIVNMHFDVDKSAHYDSEFVVELHNYLTILLHCQILASKIDYVVTLGSLKVISQENLTNSQLFTLGAASMQYIMVYRAIDDVEIVAHKGNSTLLANEFAQKWAQATISTFSVVVQENGVGKGYNYILEENIDQTIIPFSRLLYHALIEKHDREDRSLDSLAAQARRLEMIECSIKTDQGHLEFHKISKEML</sequence>
<dbReference type="EMBL" id="CAJVPY010006388">
    <property type="protein sequence ID" value="CAG8661737.1"/>
    <property type="molecule type" value="Genomic_DNA"/>
</dbReference>
<evidence type="ECO:0000256" key="1">
    <source>
        <dbReference type="SAM" id="Phobius"/>
    </source>
</evidence>
<protein>
    <submittedName>
        <fullName evidence="2">22026_t:CDS:1</fullName>
    </submittedName>
</protein>
<name>A0A9N9E5N9_9GLOM</name>
<feature type="transmembrane region" description="Helical" evidence="1">
    <location>
        <begin position="136"/>
        <end position="157"/>
    </location>
</feature>
<keyword evidence="1" id="KW-0472">Membrane</keyword>
<organism evidence="2 3">
    <name type="scientific">Dentiscutata erythropus</name>
    <dbReference type="NCBI Taxonomy" id="1348616"/>
    <lineage>
        <taxon>Eukaryota</taxon>
        <taxon>Fungi</taxon>
        <taxon>Fungi incertae sedis</taxon>
        <taxon>Mucoromycota</taxon>
        <taxon>Glomeromycotina</taxon>
        <taxon>Glomeromycetes</taxon>
        <taxon>Diversisporales</taxon>
        <taxon>Gigasporaceae</taxon>
        <taxon>Dentiscutata</taxon>
    </lineage>
</organism>
<gene>
    <name evidence="2" type="ORF">DERYTH_LOCUS10751</name>
</gene>
<dbReference type="Proteomes" id="UP000789405">
    <property type="component" value="Unassembled WGS sequence"/>
</dbReference>
<comment type="caution">
    <text evidence="2">The sequence shown here is derived from an EMBL/GenBank/DDBJ whole genome shotgun (WGS) entry which is preliminary data.</text>
</comment>
<proteinExistence type="predicted"/>
<feature type="transmembrane region" description="Helical" evidence="1">
    <location>
        <begin position="59"/>
        <end position="77"/>
    </location>
</feature>
<keyword evidence="1" id="KW-1133">Transmembrane helix</keyword>
<feature type="transmembrane region" description="Helical" evidence="1">
    <location>
        <begin position="83"/>
        <end position="102"/>
    </location>
</feature>
<keyword evidence="3" id="KW-1185">Reference proteome</keyword>